<evidence type="ECO:0008006" key="4">
    <source>
        <dbReference type="Google" id="ProtNLM"/>
    </source>
</evidence>
<dbReference type="AlphaFoldDB" id="A0A3B0BLN1"/>
<dbReference type="RefSeq" id="WP_120750590.1">
    <property type="nucleotide sequence ID" value="NZ_RBAH01000026.1"/>
</dbReference>
<organism evidence="2 3">
    <name type="scientific">Paenibacillus ginsengarvi</name>
    <dbReference type="NCBI Taxonomy" id="400777"/>
    <lineage>
        <taxon>Bacteria</taxon>
        <taxon>Bacillati</taxon>
        <taxon>Bacillota</taxon>
        <taxon>Bacilli</taxon>
        <taxon>Bacillales</taxon>
        <taxon>Paenibacillaceae</taxon>
        <taxon>Paenibacillus</taxon>
    </lineage>
</organism>
<evidence type="ECO:0000313" key="2">
    <source>
        <dbReference type="EMBL" id="RKN73014.1"/>
    </source>
</evidence>
<feature type="region of interest" description="Disordered" evidence="1">
    <location>
        <begin position="62"/>
        <end position="89"/>
    </location>
</feature>
<dbReference type="EMBL" id="RBAH01000026">
    <property type="protein sequence ID" value="RKN73014.1"/>
    <property type="molecule type" value="Genomic_DNA"/>
</dbReference>
<keyword evidence="3" id="KW-1185">Reference proteome</keyword>
<proteinExistence type="predicted"/>
<accession>A0A3B0BLN1</accession>
<dbReference type="Proteomes" id="UP000282311">
    <property type="component" value="Unassembled WGS sequence"/>
</dbReference>
<gene>
    <name evidence="2" type="ORF">D7M11_28105</name>
</gene>
<evidence type="ECO:0000313" key="3">
    <source>
        <dbReference type="Proteomes" id="UP000282311"/>
    </source>
</evidence>
<comment type="caution">
    <text evidence="2">The sequence shown here is derived from an EMBL/GenBank/DDBJ whole genome shotgun (WGS) entry which is preliminary data.</text>
</comment>
<protein>
    <recommendedName>
        <fullName evidence="4">KTSC domain-containing protein</fullName>
    </recommendedName>
</protein>
<dbReference type="OrthoDB" id="2624411at2"/>
<sequence>MNVIPIESKQIGYVEYDAERSCMIAHFTTGEIRVYPVSAQDYSVLRASSNKYDCFVRMTSGAGRDPAPRAELPAFGKRSGRVTDEAATY</sequence>
<reference evidence="2 3" key="1">
    <citation type="journal article" date="2007" name="Int. J. Syst. Evol. Microbiol.">
        <title>Paenibacillus ginsengarvi sp. nov., isolated from soil from ginseng cultivation.</title>
        <authorList>
            <person name="Yoon M.H."/>
            <person name="Ten L.N."/>
            <person name="Im W.T."/>
        </authorList>
    </citation>
    <scope>NUCLEOTIDE SEQUENCE [LARGE SCALE GENOMIC DNA]</scope>
    <source>
        <strain evidence="2 3">KCTC 13059</strain>
    </source>
</reference>
<name>A0A3B0BLN1_9BACL</name>
<evidence type="ECO:0000256" key="1">
    <source>
        <dbReference type="SAM" id="MobiDB-lite"/>
    </source>
</evidence>